<evidence type="ECO:0000313" key="2">
    <source>
        <dbReference type="EMBL" id="EUA54728.1"/>
    </source>
</evidence>
<dbReference type="InterPro" id="IPR003796">
    <property type="entry name" value="RNR_NrdR-like"/>
</dbReference>
<comment type="caution">
    <text evidence="2">The sequence shown here is derived from an EMBL/GenBank/DDBJ whole genome shotgun (WGS) entry which is preliminary data.</text>
</comment>
<dbReference type="EMBL" id="JAOB01000032">
    <property type="protein sequence ID" value="EUA54728.1"/>
    <property type="molecule type" value="Genomic_DNA"/>
</dbReference>
<reference evidence="2" key="1">
    <citation type="submission" date="2014-01" db="EMBL/GenBank/DDBJ databases">
        <authorList>
            <person name="Brown-Elliot B."/>
            <person name="Wallace R."/>
            <person name="Lenaerts A."/>
            <person name="Ordway D."/>
            <person name="DeGroote M.A."/>
            <person name="Parker T."/>
            <person name="Sizemore C."/>
            <person name="Tallon L.J."/>
            <person name="Sadzewicz L.K."/>
            <person name="Sengamalay N."/>
            <person name="Fraser C.M."/>
            <person name="Hine E."/>
            <person name="Shefchek K.A."/>
            <person name="Das S.P."/>
            <person name="Tettelin H."/>
        </authorList>
    </citation>
    <scope>NUCLEOTIDE SEQUENCE [LARGE SCALE GENOMIC DNA]</scope>
    <source>
        <strain evidence="2">4042</strain>
    </source>
</reference>
<gene>
    <name evidence="2" type="ORF">I553_1456</name>
</gene>
<dbReference type="GO" id="GO:0045892">
    <property type="term" value="P:negative regulation of DNA-templated transcription"/>
    <property type="evidence" value="ECO:0007669"/>
    <property type="project" value="InterPro"/>
</dbReference>
<protein>
    <submittedName>
        <fullName evidence="2">Putative transcriptional repressor NrdR</fullName>
    </submittedName>
</protein>
<dbReference type="GO" id="GO:0008270">
    <property type="term" value="F:zinc ion binding"/>
    <property type="evidence" value="ECO:0007669"/>
    <property type="project" value="InterPro"/>
</dbReference>
<dbReference type="PANTHER" id="PTHR30455:SF2">
    <property type="entry name" value="TRANSCRIPTIONAL REPRESSOR NRDR"/>
    <property type="match status" value="1"/>
</dbReference>
<dbReference type="AlphaFoldDB" id="X8CH16"/>
<organism evidence="2">
    <name type="scientific">Mycobacterium xenopi 4042</name>
    <dbReference type="NCBI Taxonomy" id="1299334"/>
    <lineage>
        <taxon>Bacteria</taxon>
        <taxon>Bacillati</taxon>
        <taxon>Actinomycetota</taxon>
        <taxon>Actinomycetes</taxon>
        <taxon>Mycobacteriales</taxon>
        <taxon>Mycobacteriaceae</taxon>
        <taxon>Mycobacterium</taxon>
    </lineage>
</organism>
<feature type="region of interest" description="Disordered" evidence="1">
    <location>
        <begin position="1"/>
        <end position="71"/>
    </location>
</feature>
<dbReference type="PANTHER" id="PTHR30455">
    <property type="entry name" value="TRANSCRIPTIONAL REPRESSOR NRDR"/>
    <property type="match status" value="1"/>
</dbReference>
<dbReference type="PATRIC" id="fig|1299334.3.peg.3266"/>
<accession>X8CH16</accession>
<name>X8CH16_MYCXE</name>
<sequence>MPGMWAALHHRGDSGAGCRQAQRRHRTVQPGKGDQRRAPGMSGPPGRRRCTESARPASRRHRARKGSPEVPSHEVGLAILGPLRELDEVAYLRFASVYRSFTSADDFEREIEALRAHRKVSAPN</sequence>
<proteinExistence type="predicted"/>
<evidence type="ECO:0000256" key="1">
    <source>
        <dbReference type="SAM" id="MobiDB-lite"/>
    </source>
</evidence>